<organism evidence="3">
    <name type="scientific">marine sediment metagenome</name>
    <dbReference type="NCBI Taxonomy" id="412755"/>
    <lineage>
        <taxon>unclassified sequences</taxon>
        <taxon>metagenomes</taxon>
        <taxon>ecological metagenomes</taxon>
    </lineage>
</organism>
<dbReference type="GO" id="GO:0003677">
    <property type="term" value="F:DNA binding"/>
    <property type="evidence" value="ECO:0007669"/>
    <property type="project" value="InterPro"/>
</dbReference>
<dbReference type="InterPro" id="IPR013670">
    <property type="entry name" value="EcoEI_R_C_dom"/>
</dbReference>
<evidence type="ECO:0000256" key="1">
    <source>
        <dbReference type="SAM" id="MobiDB-lite"/>
    </source>
</evidence>
<feature type="region of interest" description="Disordered" evidence="1">
    <location>
        <begin position="16"/>
        <end position="54"/>
    </location>
</feature>
<reference evidence="3" key="1">
    <citation type="journal article" date="2014" name="Front. Microbiol.">
        <title>High frequency of phylogenetically diverse reductive dehalogenase-homologous genes in deep subseafloor sedimentary metagenomes.</title>
        <authorList>
            <person name="Kawai M."/>
            <person name="Futagami T."/>
            <person name="Toyoda A."/>
            <person name="Takaki Y."/>
            <person name="Nishi S."/>
            <person name="Hori S."/>
            <person name="Arai W."/>
            <person name="Tsubouchi T."/>
            <person name="Morono Y."/>
            <person name="Uchiyama I."/>
            <person name="Ito T."/>
            <person name="Fujiyama A."/>
            <person name="Inagaki F."/>
            <person name="Takami H."/>
        </authorList>
    </citation>
    <scope>NUCLEOTIDE SEQUENCE</scope>
    <source>
        <strain evidence="3">Expedition CK06-06</strain>
    </source>
</reference>
<evidence type="ECO:0000259" key="2">
    <source>
        <dbReference type="Pfam" id="PF08463"/>
    </source>
</evidence>
<feature type="non-terminal residue" evidence="3">
    <location>
        <position position="1"/>
    </location>
</feature>
<dbReference type="Pfam" id="PF08463">
    <property type="entry name" value="EcoEI_R_C"/>
    <property type="match status" value="1"/>
</dbReference>
<accession>X1BCP4</accession>
<dbReference type="EMBL" id="BART01012270">
    <property type="protein sequence ID" value="GAG78952.1"/>
    <property type="molecule type" value="Genomic_DNA"/>
</dbReference>
<feature type="compositionally biased region" description="Acidic residues" evidence="1">
    <location>
        <begin position="16"/>
        <end position="27"/>
    </location>
</feature>
<name>X1BCP4_9ZZZZ</name>
<evidence type="ECO:0000313" key="3">
    <source>
        <dbReference type="EMBL" id="GAG78952.1"/>
    </source>
</evidence>
<dbReference type="AlphaFoldDB" id="X1BCP4"/>
<dbReference type="GO" id="GO:0003824">
    <property type="term" value="F:catalytic activity"/>
    <property type="evidence" value="ECO:0007669"/>
    <property type="project" value="InterPro"/>
</dbReference>
<sequence length="204" mass="23868">FTIYDFVDAYHHFLDPEWDGEPLEPEPVEPKEMSTPKEPKDKEPGSNDGEEKEKWTRLKIKLRDGKEREIQHMINTSFWSADGKPISAEEFLQNLFGKLPEFFKNEDELRKIWSNPATRSTFLKSLEEAGYGKDELVNIQRLINAEKSDLFDVLEYVSFAIKPITREERVINAKPIIFFKLDDKQKKFLDFVLSKYIETGATIC</sequence>
<gene>
    <name evidence="3" type="ORF">S01H4_25705</name>
</gene>
<comment type="caution">
    <text evidence="3">The sequence shown here is derived from an EMBL/GenBank/DDBJ whole genome shotgun (WGS) entry which is preliminary data.</text>
</comment>
<protein>
    <recommendedName>
        <fullName evidence="2">EcoEI R protein C-terminal domain-containing protein</fullName>
    </recommendedName>
</protein>
<proteinExistence type="predicted"/>
<feature type="compositionally biased region" description="Basic and acidic residues" evidence="1">
    <location>
        <begin position="28"/>
        <end position="54"/>
    </location>
</feature>
<feature type="domain" description="EcoEI R protein C-terminal" evidence="2">
    <location>
        <begin position="89"/>
        <end position="200"/>
    </location>
</feature>
<dbReference type="GO" id="GO:0006304">
    <property type="term" value="P:DNA modification"/>
    <property type="evidence" value="ECO:0007669"/>
    <property type="project" value="InterPro"/>
</dbReference>